<feature type="signal peptide" evidence="2">
    <location>
        <begin position="1"/>
        <end position="17"/>
    </location>
</feature>
<evidence type="ECO:0008006" key="5">
    <source>
        <dbReference type="Google" id="ProtNLM"/>
    </source>
</evidence>
<dbReference type="AlphaFoldDB" id="A0A165D6C4"/>
<evidence type="ECO:0000313" key="3">
    <source>
        <dbReference type="EMBL" id="KZV83875.1"/>
    </source>
</evidence>
<keyword evidence="2" id="KW-0732">Signal</keyword>
<proteinExistence type="predicted"/>
<evidence type="ECO:0000256" key="2">
    <source>
        <dbReference type="SAM" id="SignalP"/>
    </source>
</evidence>
<organism evidence="3 4">
    <name type="scientific">Exidia glandulosa HHB12029</name>
    <dbReference type="NCBI Taxonomy" id="1314781"/>
    <lineage>
        <taxon>Eukaryota</taxon>
        <taxon>Fungi</taxon>
        <taxon>Dikarya</taxon>
        <taxon>Basidiomycota</taxon>
        <taxon>Agaricomycotina</taxon>
        <taxon>Agaricomycetes</taxon>
        <taxon>Auriculariales</taxon>
        <taxon>Exidiaceae</taxon>
        <taxon>Exidia</taxon>
    </lineage>
</organism>
<feature type="region of interest" description="Disordered" evidence="1">
    <location>
        <begin position="52"/>
        <end position="87"/>
    </location>
</feature>
<keyword evidence="4" id="KW-1185">Reference proteome</keyword>
<dbReference type="EMBL" id="KV426251">
    <property type="protein sequence ID" value="KZV83875.1"/>
    <property type="molecule type" value="Genomic_DNA"/>
</dbReference>
<feature type="compositionally biased region" description="Low complexity" evidence="1">
    <location>
        <begin position="56"/>
        <end position="87"/>
    </location>
</feature>
<name>A0A165D6C4_EXIGL</name>
<evidence type="ECO:0000313" key="4">
    <source>
        <dbReference type="Proteomes" id="UP000077266"/>
    </source>
</evidence>
<accession>A0A165D6C4</accession>
<protein>
    <recommendedName>
        <fullName evidence="5">GPI anchored protein</fullName>
    </recommendedName>
</protein>
<gene>
    <name evidence="3" type="ORF">EXIGLDRAFT_777128</name>
</gene>
<dbReference type="Proteomes" id="UP000077266">
    <property type="component" value="Unassembled WGS sequence"/>
</dbReference>
<sequence>MRATSLLLLAVVAYAQSETEISSDSNLEQFPTVIDPSKTNLHPTGSFSLTLPTVPGTIQPSSTSTSTTTGTTSSIQPTVTANTTSSSTISIPSGVIPTVSSTPTPTTTTGSAARLGLSWAAAAVCGALIASLV</sequence>
<reference evidence="3 4" key="1">
    <citation type="journal article" date="2016" name="Mol. Biol. Evol.">
        <title>Comparative Genomics of Early-Diverging Mushroom-Forming Fungi Provides Insights into the Origins of Lignocellulose Decay Capabilities.</title>
        <authorList>
            <person name="Nagy L.G."/>
            <person name="Riley R."/>
            <person name="Tritt A."/>
            <person name="Adam C."/>
            <person name="Daum C."/>
            <person name="Floudas D."/>
            <person name="Sun H."/>
            <person name="Yadav J.S."/>
            <person name="Pangilinan J."/>
            <person name="Larsson K.H."/>
            <person name="Matsuura K."/>
            <person name="Barry K."/>
            <person name="Labutti K."/>
            <person name="Kuo R."/>
            <person name="Ohm R.A."/>
            <person name="Bhattacharya S.S."/>
            <person name="Shirouzu T."/>
            <person name="Yoshinaga Y."/>
            <person name="Martin F.M."/>
            <person name="Grigoriev I.V."/>
            <person name="Hibbett D.S."/>
        </authorList>
    </citation>
    <scope>NUCLEOTIDE SEQUENCE [LARGE SCALE GENOMIC DNA]</scope>
    <source>
        <strain evidence="3 4">HHB12029</strain>
    </source>
</reference>
<dbReference type="InParanoid" id="A0A165D6C4"/>
<evidence type="ECO:0000256" key="1">
    <source>
        <dbReference type="SAM" id="MobiDB-lite"/>
    </source>
</evidence>
<feature type="chain" id="PRO_5007856416" description="GPI anchored protein" evidence="2">
    <location>
        <begin position="18"/>
        <end position="133"/>
    </location>
</feature>